<dbReference type="SMART" id="SM00181">
    <property type="entry name" value="EGF"/>
    <property type="match status" value="2"/>
</dbReference>
<dbReference type="OrthoDB" id="192253at2759"/>
<dbReference type="Proteomes" id="UP000824540">
    <property type="component" value="Unassembled WGS sequence"/>
</dbReference>
<dbReference type="PANTHER" id="PTHR11219">
    <property type="entry name" value="TENEURIN AND N-ACETYLGLUCOSAMINE-1-PHOSPHODIESTER ALPHA-N-ACETYLGLUCOSAMINIDASE"/>
    <property type="match status" value="1"/>
</dbReference>
<protein>
    <recommendedName>
        <fullName evidence="5 6">EGF-like domain-containing protein</fullName>
    </recommendedName>
</protein>
<dbReference type="InterPro" id="IPR051216">
    <property type="entry name" value="Teneurin"/>
</dbReference>
<dbReference type="PANTHER" id="PTHR11219:SF69">
    <property type="entry name" value="TENEURIN-A"/>
    <property type="match status" value="1"/>
</dbReference>
<dbReference type="Pfam" id="PF23106">
    <property type="entry name" value="EGF_Teneurin"/>
    <property type="match status" value="1"/>
</dbReference>
<keyword evidence="3" id="KW-1015">Disulfide bond</keyword>
<keyword evidence="8" id="KW-1185">Reference proteome</keyword>
<dbReference type="Gene3D" id="2.10.25.10">
    <property type="entry name" value="Laminin"/>
    <property type="match status" value="1"/>
</dbReference>
<evidence type="ECO:0000313" key="7">
    <source>
        <dbReference type="EMBL" id="KAG9355806.1"/>
    </source>
</evidence>
<name>A0A8T2PX65_9TELE</name>
<evidence type="ECO:0000259" key="6">
    <source>
        <dbReference type="PROSITE" id="PS01186"/>
    </source>
</evidence>
<dbReference type="AlphaFoldDB" id="A0A8T2PX65"/>
<keyword evidence="2" id="KW-0677">Repeat</keyword>
<sequence length="87" mass="9291">MWRCPRKVSTVLCIHEPLCQPEDCSGHGACVEGSCECHKGWMGLACDTLTCQAPACGDHGVCTQYGCVCDAGWVGSNCSEGRQHLES</sequence>
<keyword evidence="1" id="KW-0245">EGF-like domain</keyword>
<organism evidence="7 8">
    <name type="scientific">Albula glossodonta</name>
    <name type="common">roundjaw bonefish</name>
    <dbReference type="NCBI Taxonomy" id="121402"/>
    <lineage>
        <taxon>Eukaryota</taxon>
        <taxon>Metazoa</taxon>
        <taxon>Chordata</taxon>
        <taxon>Craniata</taxon>
        <taxon>Vertebrata</taxon>
        <taxon>Euteleostomi</taxon>
        <taxon>Actinopterygii</taxon>
        <taxon>Neopterygii</taxon>
        <taxon>Teleostei</taxon>
        <taxon>Albuliformes</taxon>
        <taxon>Albulidae</taxon>
        <taxon>Albula</taxon>
    </lineage>
</organism>
<evidence type="ECO:0000256" key="4">
    <source>
        <dbReference type="ARBA" id="ARBA00023180"/>
    </source>
</evidence>
<gene>
    <name evidence="7" type="ORF">JZ751_000648</name>
</gene>
<dbReference type="FunFam" id="2.10.25.10:FF:000001">
    <property type="entry name" value="Tenascin C"/>
    <property type="match status" value="1"/>
</dbReference>
<keyword evidence="4" id="KW-0325">Glycoprotein</keyword>
<dbReference type="EMBL" id="JAFBMS010000001">
    <property type="protein sequence ID" value="KAG9355806.1"/>
    <property type="molecule type" value="Genomic_DNA"/>
</dbReference>
<proteinExistence type="predicted"/>
<evidence type="ECO:0000313" key="8">
    <source>
        <dbReference type="Proteomes" id="UP000824540"/>
    </source>
</evidence>
<dbReference type="PROSITE" id="PS01186">
    <property type="entry name" value="EGF_2"/>
    <property type="match status" value="1"/>
</dbReference>
<dbReference type="InterPro" id="IPR000742">
    <property type="entry name" value="EGF"/>
</dbReference>
<evidence type="ECO:0000256" key="2">
    <source>
        <dbReference type="ARBA" id="ARBA00022737"/>
    </source>
</evidence>
<evidence type="ECO:0000256" key="1">
    <source>
        <dbReference type="ARBA" id="ARBA00022536"/>
    </source>
</evidence>
<feature type="domain" description="EGF-like" evidence="5 6">
    <location>
        <begin position="67"/>
        <end position="78"/>
    </location>
</feature>
<evidence type="ECO:0000259" key="5">
    <source>
        <dbReference type="PROSITE" id="PS00022"/>
    </source>
</evidence>
<dbReference type="GO" id="GO:0008045">
    <property type="term" value="P:motor neuron axon guidance"/>
    <property type="evidence" value="ECO:0007669"/>
    <property type="project" value="TreeGrafter"/>
</dbReference>
<evidence type="ECO:0000256" key="3">
    <source>
        <dbReference type="ARBA" id="ARBA00023157"/>
    </source>
</evidence>
<reference evidence="7" key="1">
    <citation type="thesis" date="2021" institute="BYU ScholarsArchive" country="Provo, UT, USA">
        <title>Applications of and Algorithms for Genome Assembly and Genomic Analyses with an Emphasis on Marine Teleosts.</title>
        <authorList>
            <person name="Pickett B.D."/>
        </authorList>
    </citation>
    <scope>NUCLEOTIDE SEQUENCE</scope>
    <source>
        <strain evidence="7">HI-2016</strain>
    </source>
</reference>
<dbReference type="PROSITE" id="PS00022">
    <property type="entry name" value="EGF_1"/>
    <property type="match status" value="1"/>
</dbReference>
<dbReference type="SUPFAM" id="SSF57196">
    <property type="entry name" value="EGF/Laminin"/>
    <property type="match status" value="2"/>
</dbReference>
<accession>A0A8T2PX65</accession>
<comment type="caution">
    <text evidence="7">The sequence shown here is derived from an EMBL/GenBank/DDBJ whole genome shotgun (WGS) entry which is preliminary data.</text>
</comment>